<dbReference type="PROSITE" id="PS00630">
    <property type="entry name" value="IMP_2"/>
    <property type="match status" value="1"/>
</dbReference>
<evidence type="ECO:0000256" key="5">
    <source>
        <dbReference type="ARBA" id="ARBA00044554"/>
    </source>
</evidence>
<dbReference type="VEuPathDB" id="CryptoDB:Cvel_16278"/>
<evidence type="ECO:0000256" key="4">
    <source>
        <dbReference type="ARBA" id="ARBA00041815"/>
    </source>
</evidence>
<proteinExistence type="inferred from homology"/>
<evidence type="ECO:0000256" key="1">
    <source>
        <dbReference type="ARBA" id="ARBA00009759"/>
    </source>
</evidence>
<evidence type="ECO:0000313" key="8">
    <source>
        <dbReference type="EMBL" id="CEM10687.1"/>
    </source>
</evidence>
<dbReference type="EC" id="3.1.3.7" evidence="2"/>
<comment type="cofactor">
    <cofactor evidence="6">
        <name>Mg(2+)</name>
        <dbReference type="ChEBI" id="CHEBI:18420"/>
    </cofactor>
</comment>
<sequence length="888" mass="95941">MESTKGRGGQIDLIDLTVKALQYGLEAGDIIRKIHSSGNLEVVHKGSGVDEFSGKKVADLQTEADRQAERHIIFHLLSDFPSLRVVGEESFETGDGSGMCSQVEPPTVEPSERKPVSPESLPQSFKEKISSLKFLSPAANRLSCWVDPLDGTAEFAAGNLRSVTTLIGIALDGVPVAGVICKPFYDAPDSDAQPEQPALPDLPENFQVLWALVGVGAYAWSGKMEEPHFPISMSKQSGAKRCGVGAETRPEGGGLRAVSTTRTRSHPIIDGAVGRLKPARLIRRGGAGNKFWELAIGESDAYIFPRMGTKKWDTCAGEAVLKSIGGWLTDAIGRPFRYLPDDPSTFPNETGIVASCSPDGFSFHEKVLMPAVMGSVREIIKEDPQSSVAAWPLPPPQVFAFSETNTDPQTGLGEDARDIARLVDGTVIGPGWVEQRLDLSPGSVQAVDAPEKGAVRYRLSEAVRLELELSDGAAAAGAPKSLYYKRIVPRDLPDVRSRTGSRLDETVRSVLVEASFYGGPGRGALSSSSADNAENGGQSESIAKAMMRVAGVGVPDVLFAHTEFVEHFPVDSRYALLMEDLAPSVGFRQQHYFSPDFVNGGGRLDEVVDCLARFHAFFWKGGGPFEACKTVEETRSTVGAQNGRALVWPLGTFWAMRPGGDPKDVRVAIEKYREAWPQLAESVEGLSELPEKIEAVRTDLGKKFADIHEEANTIVHGDFKAANVLLFSGDPAARTGIGNGQKGGTTIKAGGAHLVDFQWTGRGRPSLDLVYFLLSSISPAWLCRGDGSEAVDEEIVEAYHDRLAEHVGRLGGGRDLNGFSKDRCVDEYRVALAEFAVRGVLSGSWLRFGVDFQERRAKLGAAGYNKSEQIGAFMLRRLGQILKKVRFG</sequence>
<dbReference type="Pfam" id="PF00459">
    <property type="entry name" value="Inositol_P"/>
    <property type="match status" value="1"/>
</dbReference>
<feature type="region of interest" description="Disordered" evidence="7">
    <location>
        <begin position="242"/>
        <end position="261"/>
    </location>
</feature>
<feature type="region of interest" description="Disordered" evidence="7">
    <location>
        <begin position="90"/>
        <end position="121"/>
    </location>
</feature>
<keyword evidence="6" id="KW-0460">Magnesium</keyword>
<dbReference type="SUPFAM" id="SSF56655">
    <property type="entry name" value="Carbohydrate phosphatase"/>
    <property type="match status" value="1"/>
</dbReference>
<evidence type="ECO:0000256" key="3">
    <source>
        <dbReference type="ARBA" id="ARBA00040342"/>
    </source>
</evidence>
<feature type="binding site" evidence="6">
    <location>
        <position position="313"/>
    </location>
    <ligand>
        <name>Mg(2+)</name>
        <dbReference type="ChEBI" id="CHEBI:18420"/>
        <label>1</label>
        <note>catalytic</note>
    </ligand>
</feature>
<dbReference type="InterPro" id="IPR050725">
    <property type="entry name" value="CysQ/Inositol_MonoPase"/>
</dbReference>
<feature type="binding site" evidence="6">
    <location>
        <position position="149"/>
    </location>
    <ligand>
        <name>Mg(2+)</name>
        <dbReference type="ChEBI" id="CHEBI:18420"/>
        <label>1</label>
        <note>catalytic</note>
    </ligand>
</feature>
<dbReference type="InterPro" id="IPR020550">
    <property type="entry name" value="Inositol_monophosphatase_CS"/>
</dbReference>
<dbReference type="InterPro" id="IPR000760">
    <property type="entry name" value="Inositol_monophosphatase-like"/>
</dbReference>
<evidence type="ECO:0000256" key="2">
    <source>
        <dbReference type="ARBA" id="ARBA00012633"/>
    </source>
</evidence>
<dbReference type="GO" id="GO:0008441">
    <property type="term" value="F:3'(2'),5'-bisphosphate nucleotidase activity"/>
    <property type="evidence" value="ECO:0007669"/>
    <property type="project" value="UniProtKB-EC"/>
</dbReference>
<feature type="binding site" evidence="6">
    <location>
        <position position="88"/>
    </location>
    <ligand>
        <name>Mg(2+)</name>
        <dbReference type="ChEBI" id="CHEBI:18420"/>
        <label>1</label>
        <note>catalytic</note>
    </ligand>
</feature>
<dbReference type="AlphaFoldDB" id="A0A0G4FC23"/>
<gene>
    <name evidence="8" type="ORF">Cvel_16278</name>
</gene>
<dbReference type="SUPFAM" id="SSF56112">
    <property type="entry name" value="Protein kinase-like (PK-like)"/>
    <property type="match status" value="1"/>
</dbReference>
<dbReference type="EMBL" id="CDMZ01000271">
    <property type="protein sequence ID" value="CEM10687.1"/>
    <property type="molecule type" value="Genomic_DNA"/>
</dbReference>
<dbReference type="Gene3D" id="3.30.540.10">
    <property type="entry name" value="Fructose-1,6-Bisphosphatase, subunit A, domain 1"/>
    <property type="match status" value="1"/>
</dbReference>
<dbReference type="GO" id="GO:0046872">
    <property type="term" value="F:metal ion binding"/>
    <property type="evidence" value="ECO:0007669"/>
    <property type="project" value="UniProtKB-KW"/>
</dbReference>
<dbReference type="Gene3D" id="3.40.190.80">
    <property type="match status" value="1"/>
</dbReference>
<feature type="binding site" evidence="6">
    <location>
        <position position="150"/>
    </location>
    <ligand>
        <name>Mg(2+)</name>
        <dbReference type="ChEBI" id="CHEBI:18420"/>
        <label>1</label>
        <note>catalytic</note>
    </ligand>
</feature>
<dbReference type="Gene3D" id="3.90.1200.10">
    <property type="match status" value="1"/>
</dbReference>
<accession>A0A0G4FC23</accession>
<name>A0A0G4FC23_9ALVE</name>
<reference evidence="8" key="1">
    <citation type="submission" date="2014-11" db="EMBL/GenBank/DDBJ databases">
        <authorList>
            <person name="Otto D Thomas"/>
            <person name="Naeem Raeece"/>
        </authorList>
    </citation>
    <scope>NUCLEOTIDE SEQUENCE</scope>
</reference>
<comment type="similarity">
    <text evidence="1">Belongs to the inositol monophosphatase superfamily.</text>
</comment>
<feature type="binding site" evidence="6">
    <location>
        <position position="147"/>
    </location>
    <ligand>
        <name>Mg(2+)</name>
        <dbReference type="ChEBI" id="CHEBI:18420"/>
        <label>1</label>
        <note>catalytic</note>
    </ligand>
</feature>
<evidence type="ECO:0000256" key="7">
    <source>
        <dbReference type="SAM" id="MobiDB-lite"/>
    </source>
</evidence>
<keyword evidence="6" id="KW-0479">Metal-binding</keyword>
<protein>
    <recommendedName>
        <fullName evidence="3">3'(2'),5'-bisphosphate nucleotidase 1</fullName>
        <ecNumber evidence="2">3.1.3.7</ecNumber>
    </recommendedName>
    <alternativeName>
        <fullName evidence="4">Bisphosphate 3'-nucleotidase 1</fullName>
    </alternativeName>
    <alternativeName>
        <fullName evidence="5">Inositol-polyphosphate 1-phosphatase</fullName>
    </alternativeName>
</protein>
<dbReference type="PANTHER" id="PTHR43028:SF5">
    <property type="entry name" value="3'(2'),5'-BISPHOSPHATE NUCLEOTIDASE 1"/>
    <property type="match status" value="1"/>
</dbReference>
<dbReference type="Pfam" id="PF02958">
    <property type="entry name" value="EcKL"/>
    <property type="match status" value="1"/>
</dbReference>
<dbReference type="GO" id="GO:0046854">
    <property type="term" value="P:phosphatidylinositol phosphate biosynthetic process"/>
    <property type="evidence" value="ECO:0007669"/>
    <property type="project" value="InterPro"/>
</dbReference>
<organism evidence="8">
    <name type="scientific">Chromera velia CCMP2878</name>
    <dbReference type="NCBI Taxonomy" id="1169474"/>
    <lineage>
        <taxon>Eukaryota</taxon>
        <taxon>Sar</taxon>
        <taxon>Alveolata</taxon>
        <taxon>Colpodellida</taxon>
        <taxon>Chromeraceae</taxon>
        <taxon>Chromera</taxon>
    </lineage>
</organism>
<dbReference type="InterPro" id="IPR004119">
    <property type="entry name" value="EcKL"/>
</dbReference>
<evidence type="ECO:0000256" key="6">
    <source>
        <dbReference type="PIRSR" id="PIRSR600760-2"/>
    </source>
</evidence>
<dbReference type="InterPro" id="IPR011009">
    <property type="entry name" value="Kinase-like_dom_sf"/>
</dbReference>
<dbReference type="PANTHER" id="PTHR43028">
    <property type="entry name" value="3'(2'),5'-BISPHOSPHATE NUCLEOTIDASE 1"/>
    <property type="match status" value="1"/>
</dbReference>